<comment type="caution">
    <text evidence="9">The sequence shown here is derived from an EMBL/GenBank/DDBJ whole genome shotgun (WGS) entry which is preliminary data.</text>
</comment>
<organism evidence="9 10">
    <name type="scientific">Tieghemostelium lacteum</name>
    <name type="common">Slime mold</name>
    <name type="synonym">Dictyostelium lacteum</name>
    <dbReference type="NCBI Taxonomy" id="361077"/>
    <lineage>
        <taxon>Eukaryota</taxon>
        <taxon>Amoebozoa</taxon>
        <taxon>Evosea</taxon>
        <taxon>Eumycetozoa</taxon>
        <taxon>Dictyostelia</taxon>
        <taxon>Dictyosteliales</taxon>
        <taxon>Raperosteliaceae</taxon>
        <taxon>Tieghemostelium</taxon>
    </lineage>
</organism>
<dbReference type="GO" id="GO:0005643">
    <property type="term" value="C:nuclear pore"/>
    <property type="evidence" value="ECO:0007669"/>
    <property type="project" value="TreeGrafter"/>
</dbReference>
<comment type="subcellular location">
    <subcellularLocation>
        <location evidence="2">Cytoplasm</location>
    </subcellularLocation>
    <subcellularLocation>
        <location evidence="1">Nucleus</location>
    </subcellularLocation>
</comment>
<accession>A0A151Z7D4</accession>
<dbReference type="EMBL" id="LODT01000039">
    <property type="protein sequence ID" value="KYQ89873.1"/>
    <property type="molecule type" value="Genomic_DNA"/>
</dbReference>
<dbReference type="OMA" id="SCKSIFH"/>
<dbReference type="STRING" id="361077.A0A151Z7D4"/>
<evidence type="ECO:0000313" key="10">
    <source>
        <dbReference type="Proteomes" id="UP000076078"/>
    </source>
</evidence>
<name>A0A151Z7D4_TIELA</name>
<dbReference type="Proteomes" id="UP000076078">
    <property type="component" value="Unassembled WGS sequence"/>
</dbReference>
<dbReference type="GO" id="GO:0005049">
    <property type="term" value="F:nuclear export signal receptor activity"/>
    <property type="evidence" value="ECO:0007669"/>
    <property type="project" value="InterPro"/>
</dbReference>
<keyword evidence="10" id="KW-1185">Reference proteome</keyword>
<dbReference type="InterPro" id="IPR011989">
    <property type="entry name" value="ARM-like"/>
</dbReference>
<sequence>MSNQEFLVNVESYCSALVSNDNSIRQQGEKSLKALMTISQPYDMFFQVLKESKSTWAHFYMLLGIRDASIKEWAILEPQRKLMIVDTLYQYILTLNQMSFVNSATRNQSYNTIAVICKRSWLDSEKYQQGIEMNQLIMERVYQCVDSNDFSQMEAAIQMIHQMITEFSNKTNAAKIQLSWEYHLKCLMSFQSLHLQPLFRKVMTIVGQLQQVQMNSLTLQMLNITLKIFLDILEWGFAEKDFSSLAFISSFSNAQHSLKPTEEWSAIFIQKQQDGSYRSPVLELVFSLYNQFIQLDKIPSLLRTSLGQLVSLTGPVVKNIQDKNGYFSVYISKFIVVLEKSIQTLNWTEMQDLAYCIHRLCMNFRFSGFLQMNQPQLLVTFLQLIARFVFAALDLMKSTMSSGEEDLESEIELDCLDIVLKGWVALIVDLDSILAKQRQNQFEHFDQLHPVFKQCSNEIYQKYIQTRLELSRMELSKYDQLEPDNDDNNDLNEDKNKYNAQLKSVSYIGRINPTISMDILQNEINKTVQTLKERVGDAQCFETLHWLIIFSGHIVFDSDNDRLSPIPNNVEEESLQQFKVTNGQRDSIIDLTNAIIKYSMEYEEPLLKNNNIDKLSPLVSKTLVWFFAGWSLVYLIPSDTLNTQVSPKLLDSFATESNVKQICDFFIQKILWNLRFWGAVDQDVLKETCKLYYNLSLNRKLIQPMTASPSWSMLFYQKDQFFDKLAPEIQYLLHRATVNILYKLPTITEIQTAFKEFTSGLCKNLDSVLSHQNFQSIAQEAYVKENLYLILEKLRGVLGVQIDNLDFFSDNDKDPSLNLSFDLFMKYANSFVAMLSIYNHNNDIIQIILTLFSNFTKSQISTDHERAKSAFQCLINLFQTISKITNSSAGTDNKEYYNRIKVLIKILYNIITYCDPQNEYPRLISSTVFNGITIVTPCLTNKYNLLQYPKLARNYFMVLTFIFNSDDISEIKNFPVEISNSIFRLVDSGLLHHDTEIVKGCFECISGLTKFGKNLQQHKIEFDMSILTQYIGSVINFLLMNEFNIDELLPTASETLFDLIISNQQGFKSKVIELITVQEASIQQRIIQTFETLSIGDGGRKSKDAFLKQVQNLLLIVKPLLKKQ</sequence>
<keyword evidence="6" id="KW-0653">Protein transport</keyword>
<keyword evidence="5" id="KW-0963">Cytoplasm</keyword>
<dbReference type="InParanoid" id="A0A151Z7D4"/>
<dbReference type="OrthoDB" id="5548448at2759"/>
<dbReference type="GO" id="GO:0005737">
    <property type="term" value="C:cytoplasm"/>
    <property type="evidence" value="ECO:0007669"/>
    <property type="project" value="UniProtKB-SubCell"/>
</dbReference>
<evidence type="ECO:0000256" key="4">
    <source>
        <dbReference type="ARBA" id="ARBA00022448"/>
    </source>
</evidence>
<comment type="similarity">
    <text evidence="3">Belongs to the exportin family.</text>
</comment>
<evidence type="ECO:0000256" key="1">
    <source>
        <dbReference type="ARBA" id="ARBA00004123"/>
    </source>
</evidence>
<dbReference type="Gene3D" id="1.25.10.10">
    <property type="entry name" value="Leucine-rich Repeat Variant"/>
    <property type="match status" value="1"/>
</dbReference>
<dbReference type="GO" id="GO:0006611">
    <property type="term" value="P:protein export from nucleus"/>
    <property type="evidence" value="ECO:0007669"/>
    <property type="project" value="TreeGrafter"/>
</dbReference>
<dbReference type="PANTHER" id="PTHR12596:SF1">
    <property type="entry name" value="EXPORTIN-4"/>
    <property type="match status" value="1"/>
</dbReference>
<dbReference type="FunCoup" id="A0A151Z7D4">
    <property type="interactions" value="213"/>
</dbReference>
<protein>
    <recommendedName>
        <fullName evidence="8">Exportin-4</fullName>
    </recommendedName>
</protein>
<dbReference type="InterPro" id="IPR044189">
    <property type="entry name" value="XPO4/7-like"/>
</dbReference>
<evidence type="ECO:0000256" key="5">
    <source>
        <dbReference type="ARBA" id="ARBA00022490"/>
    </source>
</evidence>
<reference evidence="9 10" key="1">
    <citation type="submission" date="2015-12" db="EMBL/GenBank/DDBJ databases">
        <title>Dictyostelia acquired genes for synthesis and detection of signals that induce cell-type specialization by lateral gene transfer from prokaryotes.</title>
        <authorList>
            <person name="Gloeckner G."/>
            <person name="Schaap P."/>
        </authorList>
    </citation>
    <scope>NUCLEOTIDE SEQUENCE [LARGE SCALE GENOMIC DNA]</scope>
    <source>
        <strain evidence="9 10">TK</strain>
    </source>
</reference>
<gene>
    <name evidence="9" type="ORF">DLAC_09847</name>
</gene>
<dbReference type="InterPro" id="IPR016024">
    <property type="entry name" value="ARM-type_fold"/>
</dbReference>
<evidence type="ECO:0000256" key="7">
    <source>
        <dbReference type="ARBA" id="ARBA00023242"/>
    </source>
</evidence>
<evidence type="ECO:0000256" key="6">
    <source>
        <dbReference type="ARBA" id="ARBA00022927"/>
    </source>
</evidence>
<dbReference type="PANTHER" id="PTHR12596">
    <property type="entry name" value="EXPORTIN 4,7-RELATED"/>
    <property type="match status" value="1"/>
</dbReference>
<evidence type="ECO:0000256" key="8">
    <source>
        <dbReference type="ARBA" id="ARBA00040444"/>
    </source>
</evidence>
<keyword evidence="7" id="KW-0539">Nucleus</keyword>
<evidence type="ECO:0000256" key="3">
    <source>
        <dbReference type="ARBA" id="ARBA00009466"/>
    </source>
</evidence>
<dbReference type="SUPFAM" id="SSF48371">
    <property type="entry name" value="ARM repeat"/>
    <property type="match status" value="1"/>
</dbReference>
<dbReference type="AlphaFoldDB" id="A0A151Z7D4"/>
<proteinExistence type="inferred from homology"/>
<evidence type="ECO:0000256" key="2">
    <source>
        <dbReference type="ARBA" id="ARBA00004496"/>
    </source>
</evidence>
<evidence type="ECO:0000313" key="9">
    <source>
        <dbReference type="EMBL" id="KYQ89873.1"/>
    </source>
</evidence>
<keyword evidence="4" id="KW-0813">Transport</keyword>